<feature type="region of interest" description="Disordered" evidence="1">
    <location>
        <begin position="59"/>
        <end position="87"/>
    </location>
</feature>
<accession>A0A512E269</accession>
<evidence type="ECO:0000256" key="1">
    <source>
        <dbReference type="SAM" id="MobiDB-lite"/>
    </source>
</evidence>
<feature type="compositionally biased region" description="Basic and acidic residues" evidence="1">
    <location>
        <begin position="73"/>
        <end position="87"/>
    </location>
</feature>
<protein>
    <recommendedName>
        <fullName evidence="4">DUF2946 domain-containing protein</fullName>
    </recommendedName>
</protein>
<keyword evidence="3" id="KW-1185">Reference proteome</keyword>
<gene>
    <name evidence="2" type="ORF">SAE02_69240</name>
</gene>
<evidence type="ECO:0000313" key="2">
    <source>
        <dbReference type="EMBL" id="GEO42776.1"/>
    </source>
</evidence>
<comment type="caution">
    <text evidence="2">The sequence shown here is derived from an EMBL/GenBank/DDBJ whole genome shotgun (WGS) entry which is preliminary data.</text>
</comment>
<proteinExistence type="predicted"/>
<dbReference type="EMBL" id="BJYZ01000050">
    <property type="protein sequence ID" value="GEO42776.1"/>
    <property type="molecule type" value="Genomic_DNA"/>
</dbReference>
<evidence type="ECO:0000313" key="3">
    <source>
        <dbReference type="Proteomes" id="UP000321523"/>
    </source>
</evidence>
<dbReference type="Proteomes" id="UP000321523">
    <property type="component" value="Unassembled WGS sequence"/>
</dbReference>
<name>A0A512E269_9PROT</name>
<organism evidence="2 3">
    <name type="scientific">Skermanella aerolata</name>
    <dbReference type="NCBI Taxonomy" id="393310"/>
    <lineage>
        <taxon>Bacteria</taxon>
        <taxon>Pseudomonadati</taxon>
        <taxon>Pseudomonadota</taxon>
        <taxon>Alphaproteobacteria</taxon>
        <taxon>Rhodospirillales</taxon>
        <taxon>Azospirillaceae</taxon>
        <taxon>Skermanella</taxon>
    </lineage>
</organism>
<reference evidence="2 3" key="1">
    <citation type="submission" date="2019-07" db="EMBL/GenBank/DDBJ databases">
        <title>Whole genome shotgun sequence of Skermanella aerolata NBRC 106429.</title>
        <authorList>
            <person name="Hosoyama A."/>
            <person name="Uohara A."/>
            <person name="Ohji S."/>
            <person name="Ichikawa N."/>
        </authorList>
    </citation>
    <scope>NUCLEOTIDE SEQUENCE [LARGE SCALE GENOMIC DNA]</scope>
    <source>
        <strain evidence="2 3">NBRC 106429</strain>
    </source>
</reference>
<feature type="region of interest" description="Disordered" evidence="1">
    <location>
        <begin position="122"/>
        <end position="146"/>
    </location>
</feature>
<evidence type="ECO:0008006" key="4">
    <source>
        <dbReference type="Google" id="ProtNLM"/>
    </source>
</evidence>
<sequence>MHYSVAFGQWPMDMELTAGMRLIRFLAAVLVGLLLGWGGLAMPNAAMAAMSHHEMSLGDDAATDCDEQPGHQGHGDHQHQGDHEDDSKLPHQGCCVMVCGGVSALESADLQVMPLAQNPTRVQLGTDDRLRDRSVSPLRRPPKAAA</sequence>
<dbReference type="AlphaFoldDB" id="A0A512E269"/>